<evidence type="ECO:0000313" key="6">
    <source>
        <dbReference type="Proteomes" id="UP001501000"/>
    </source>
</evidence>
<dbReference type="SMART" id="SM00470">
    <property type="entry name" value="ParB"/>
    <property type="match status" value="1"/>
</dbReference>
<organism evidence="5 6">
    <name type="scientific">Streptomyces gulbargensis</name>
    <dbReference type="NCBI Taxonomy" id="364901"/>
    <lineage>
        <taxon>Bacteria</taxon>
        <taxon>Bacillati</taxon>
        <taxon>Actinomycetota</taxon>
        <taxon>Actinomycetes</taxon>
        <taxon>Kitasatosporales</taxon>
        <taxon>Streptomycetaceae</taxon>
        <taxon>Streptomyces</taxon>
    </lineage>
</organism>
<dbReference type="Pfam" id="PF17762">
    <property type="entry name" value="HTH_ParB"/>
    <property type="match status" value="1"/>
</dbReference>
<dbReference type="InterPro" id="IPR004437">
    <property type="entry name" value="ParB/RepB/Spo0J"/>
</dbReference>
<evidence type="ECO:0000256" key="3">
    <source>
        <dbReference type="SAM" id="MobiDB-lite"/>
    </source>
</evidence>
<evidence type="ECO:0000256" key="1">
    <source>
        <dbReference type="ARBA" id="ARBA00006295"/>
    </source>
</evidence>
<dbReference type="Gene3D" id="3.90.1530.30">
    <property type="match status" value="1"/>
</dbReference>
<dbReference type="SUPFAM" id="SSF109709">
    <property type="entry name" value="KorB DNA-binding domain-like"/>
    <property type="match status" value="1"/>
</dbReference>
<dbReference type="EMBL" id="BAABAJ010000034">
    <property type="protein sequence ID" value="GAA3942480.1"/>
    <property type="molecule type" value="Genomic_DNA"/>
</dbReference>
<feature type="domain" description="ParB-like N-terminal" evidence="4">
    <location>
        <begin position="35"/>
        <end position="147"/>
    </location>
</feature>
<feature type="region of interest" description="Disordered" evidence="3">
    <location>
        <begin position="1"/>
        <end position="59"/>
    </location>
</feature>
<dbReference type="InterPro" id="IPR050336">
    <property type="entry name" value="Chromosome_partition/occlusion"/>
</dbReference>
<name>A0ABP7NCW8_9ACTN</name>
<dbReference type="PANTHER" id="PTHR33375">
    <property type="entry name" value="CHROMOSOME-PARTITIONING PROTEIN PARB-RELATED"/>
    <property type="match status" value="1"/>
</dbReference>
<dbReference type="InterPro" id="IPR041468">
    <property type="entry name" value="HTH_ParB/Spo0J"/>
</dbReference>
<evidence type="ECO:0000313" key="5">
    <source>
        <dbReference type="EMBL" id="GAA3942480.1"/>
    </source>
</evidence>
<proteinExistence type="inferred from homology"/>
<feature type="compositionally biased region" description="Basic and acidic residues" evidence="3">
    <location>
        <begin position="222"/>
        <end position="240"/>
    </location>
</feature>
<accession>A0ABP7NCW8</accession>
<dbReference type="InterPro" id="IPR003115">
    <property type="entry name" value="ParB_N"/>
</dbReference>
<dbReference type="InterPro" id="IPR036086">
    <property type="entry name" value="ParB/Sulfiredoxin_sf"/>
</dbReference>
<reference evidence="6" key="1">
    <citation type="journal article" date="2019" name="Int. J. Syst. Evol. Microbiol.">
        <title>The Global Catalogue of Microorganisms (GCM) 10K type strain sequencing project: providing services to taxonomists for standard genome sequencing and annotation.</title>
        <authorList>
            <consortium name="The Broad Institute Genomics Platform"/>
            <consortium name="The Broad Institute Genome Sequencing Center for Infectious Disease"/>
            <person name="Wu L."/>
            <person name="Ma J."/>
        </authorList>
    </citation>
    <scope>NUCLEOTIDE SEQUENCE [LARGE SCALE GENOMIC DNA]</scope>
    <source>
        <strain evidence="6">JCM 16956</strain>
    </source>
</reference>
<feature type="region of interest" description="Disordered" evidence="3">
    <location>
        <begin position="222"/>
        <end position="291"/>
    </location>
</feature>
<gene>
    <name evidence="5" type="ORF">GCM10022244_57920</name>
</gene>
<dbReference type="PANTHER" id="PTHR33375:SF1">
    <property type="entry name" value="CHROMOSOME-PARTITIONING PROTEIN PARB-RELATED"/>
    <property type="match status" value="1"/>
</dbReference>
<keyword evidence="6" id="KW-1185">Reference proteome</keyword>
<dbReference type="NCBIfam" id="TIGR00180">
    <property type="entry name" value="parB_part"/>
    <property type="match status" value="1"/>
</dbReference>
<evidence type="ECO:0000256" key="2">
    <source>
        <dbReference type="ARBA" id="ARBA00022829"/>
    </source>
</evidence>
<dbReference type="Proteomes" id="UP001501000">
    <property type="component" value="Unassembled WGS sequence"/>
</dbReference>
<comment type="similarity">
    <text evidence="1">Belongs to the ParB family.</text>
</comment>
<dbReference type="Pfam" id="PF02195">
    <property type="entry name" value="ParB_N"/>
    <property type="match status" value="1"/>
</dbReference>
<evidence type="ECO:0000259" key="4">
    <source>
        <dbReference type="SMART" id="SM00470"/>
    </source>
</evidence>
<comment type="caution">
    <text evidence="5">The sequence shown here is derived from an EMBL/GenBank/DDBJ whole genome shotgun (WGS) entry which is preliminary data.</text>
</comment>
<dbReference type="RefSeq" id="WP_345288178.1">
    <property type="nucleotide sequence ID" value="NZ_BAABAJ010000034.1"/>
</dbReference>
<protein>
    <recommendedName>
        <fullName evidence="4">ParB-like N-terminal domain-containing protein</fullName>
    </recommendedName>
</protein>
<keyword evidence="2" id="KW-0159">Chromosome partition</keyword>
<dbReference type="Gene3D" id="1.10.10.2830">
    <property type="match status" value="1"/>
</dbReference>
<dbReference type="SUPFAM" id="SSF110849">
    <property type="entry name" value="ParB/Sulfiredoxin"/>
    <property type="match status" value="1"/>
</dbReference>
<sequence>MATKKPWADLLDGPGKPGAKRASTAEPARTEAPPTTVYMHTLVGNPENPRTDADYSDDDPDFRELKESMKSVGQLQPAVAMSRDAFLRVKPHYGSHVGDAEWVVILGNRRFHAAKQLGWTKFEIRVRDRLGNEDDDKLDEAVVIENIHRKNIPPYKEAEFLQRMVERHGSQERVAERIGKSQMYVSNRLALLNLTPELRDVVDNKQLKVKTAEKIARIQDPEQQKAVAAEELRKAQEPKAPRKRTAAPAAPRVQNRVLNPGLEPAAAPVQNPVLNPSPEPGGDSGGGVAVISPRADLPTAVVPEPRPTTKPPVPVAAEAPWHDGALLMDAAFDRLDAAQRSAFVLRYFKRSRGVEAVIADMRGDLAAQDRNSLAAILDQVAAGLRDGA</sequence>